<evidence type="ECO:0000313" key="1">
    <source>
        <dbReference type="EMBL" id="PXW86964.1"/>
    </source>
</evidence>
<dbReference type="EMBL" id="QJJQ01000006">
    <property type="protein sequence ID" value="PXW86964.1"/>
    <property type="molecule type" value="Genomic_DNA"/>
</dbReference>
<sequence length="34" mass="4100">MYEDYANLDDERRYDLVENQLELMSPHVNHSSTD</sequence>
<gene>
    <name evidence="1" type="ORF">DFR56_10631</name>
</gene>
<name>A0A2V3W1A7_9BACI</name>
<reference evidence="1 2" key="1">
    <citation type="submission" date="2018-05" db="EMBL/GenBank/DDBJ databases">
        <title>Genomic Encyclopedia of Type Strains, Phase IV (KMG-IV): sequencing the most valuable type-strain genomes for metagenomic binning, comparative biology and taxonomic classification.</title>
        <authorList>
            <person name="Goeker M."/>
        </authorList>
    </citation>
    <scope>NUCLEOTIDE SEQUENCE [LARGE SCALE GENOMIC DNA]</scope>
    <source>
        <strain evidence="1 2">DSM 28556</strain>
    </source>
</reference>
<dbReference type="Proteomes" id="UP000247978">
    <property type="component" value="Unassembled WGS sequence"/>
</dbReference>
<dbReference type="AlphaFoldDB" id="A0A2V3W1A7"/>
<comment type="caution">
    <text evidence="1">The sequence shown here is derived from an EMBL/GenBank/DDBJ whole genome shotgun (WGS) entry which is preliminary data.</text>
</comment>
<evidence type="ECO:0000313" key="2">
    <source>
        <dbReference type="Proteomes" id="UP000247978"/>
    </source>
</evidence>
<keyword evidence="2" id="KW-1185">Reference proteome</keyword>
<organism evidence="1 2">
    <name type="scientific">Pseudogracilibacillus auburnensis</name>
    <dbReference type="NCBI Taxonomy" id="1494959"/>
    <lineage>
        <taxon>Bacteria</taxon>
        <taxon>Bacillati</taxon>
        <taxon>Bacillota</taxon>
        <taxon>Bacilli</taxon>
        <taxon>Bacillales</taxon>
        <taxon>Bacillaceae</taxon>
        <taxon>Pseudogracilibacillus</taxon>
    </lineage>
</organism>
<accession>A0A2V3W1A7</accession>
<proteinExistence type="predicted"/>
<protein>
    <submittedName>
        <fullName evidence="1">Uncharacterized protein</fullName>
    </submittedName>
</protein>